<evidence type="ECO:0000313" key="1">
    <source>
        <dbReference type="EMBL" id="SHN17492.1"/>
    </source>
</evidence>
<dbReference type="Gene3D" id="1.10.357.10">
    <property type="entry name" value="Tetracycline Repressor, domain 2"/>
    <property type="match status" value="1"/>
</dbReference>
<keyword evidence="2" id="KW-1185">Reference proteome</keyword>
<sequence length="65" mass="6874">MRRCVDAGALRGDEVDLAQVLVALVHGLATAEMTGRLGRDETALRRRWDLAVRALIDGLGTGASG</sequence>
<dbReference type="AlphaFoldDB" id="A0A1M7PJX2"/>
<evidence type="ECO:0000313" key="2">
    <source>
        <dbReference type="Proteomes" id="UP000184440"/>
    </source>
</evidence>
<name>A0A1M7PJX2_9ACTN</name>
<gene>
    <name evidence="1" type="ORF">SAMN05443668_103436</name>
</gene>
<dbReference type="OrthoDB" id="4709966at2"/>
<organism evidence="1 2">
    <name type="scientific">Cryptosporangium aurantiacum</name>
    <dbReference type="NCBI Taxonomy" id="134849"/>
    <lineage>
        <taxon>Bacteria</taxon>
        <taxon>Bacillati</taxon>
        <taxon>Actinomycetota</taxon>
        <taxon>Actinomycetes</taxon>
        <taxon>Cryptosporangiales</taxon>
        <taxon>Cryptosporangiaceae</taxon>
        <taxon>Cryptosporangium</taxon>
    </lineage>
</organism>
<proteinExistence type="predicted"/>
<dbReference type="Proteomes" id="UP000184440">
    <property type="component" value="Unassembled WGS sequence"/>
</dbReference>
<dbReference type="InterPro" id="IPR036271">
    <property type="entry name" value="Tet_transcr_reg_TetR-rel_C_sf"/>
</dbReference>
<evidence type="ECO:0008006" key="3">
    <source>
        <dbReference type="Google" id="ProtNLM"/>
    </source>
</evidence>
<dbReference type="SUPFAM" id="SSF48498">
    <property type="entry name" value="Tetracyclin repressor-like, C-terminal domain"/>
    <property type="match status" value="1"/>
</dbReference>
<accession>A0A1M7PJX2</accession>
<dbReference type="EMBL" id="FRCS01000003">
    <property type="protein sequence ID" value="SHN17492.1"/>
    <property type="molecule type" value="Genomic_DNA"/>
</dbReference>
<reference evidence="1 2" key="1">
    <citation type="submission" date="2016-11" db="EMBL/GenBank/DDBJ databases">
        <authorList>
            <person name="Jaros S."/>
            <person name="Januszkiewicz K."/>
            <person name="Wedrychowicz H."/>
        </authorList>
    </citation>
    <scope>NUCLEOTIDE SEQUENCE [LARGE SCALE GENOMIC DNA]</scope>
    <source>
        <strain evidence="1 2">DSM 46144</strain>
    </source>
</reference>
<protein>
    <recommendedName>
        <fullName evidence="3">Tetracyclin repressor-like C-terminal domain-containing protein</fullName>
    </recommendedName>
</protein>